<reference evidence="2 3" key="1">
    <citation type="submission" date="2022-04" db="EMBL/GenBank/DDBJ databases">
        <title>Positive selection, recombination, and allopatry shape intraspecific diversity of widespread and dominant cyanobacteria.</title>
        <authorList>
            <person name="Wei J."/>
            <person name="Shu W."/>
            <person name="Hu C."/>
        </authorList>
    </citation>
    <scope>NUCLEOTIDE SEQUENCE [LARGE SCALE GENOMIC DNA]</scope>
    <source>
        <strain evidence="2 3">DQ-A4</strain>
    </source>
</reference>
<name>A0ABV0K9U4_9CYAN</name>
<gene>
    <name evidence="2" type="ORF">NC992_20745</name>
</gene>
<comment type="caution">
    <text evidence="2">The sequence shown here is derived from an EMBL/GenBank/DDBJ whole genome shotgun (WGS) entry which is preliminary data.</text>
</comment>
<organism evidence="2 3">
    <name type="scientific">Leptolyngbya subtilissima DQ-A4</name>
    <dbReference type="NCBI Taxonomy" id="2933933"/>
    <lineage>
        <taxon>Bacteria</taxon>
        <taxon>Bacillati</taxon>
        <taxon>Cyanobacteriota</taxon>
        <taxon>Cyanophyceae</taxon>
        <taxon>Leptolyngbyales</taxon>
        <taxon>Leptolyngbyaceae</taxon>
        <taxon>Leptolyngbya group</taxon>
        <taxon>Leptolyngbya</taxon>
    </lineage>
</organism>
<evidence type="ECO:0000259" key="1">
    <source>
        <dbReference type="Pfam" id="PF00535"/>
    </source>
</evidence>
<dbReference type="InterPro" id="IPR050834">
    <property type="entry name" value="Glycosyltransf_2"/>
</dbReference>
<dbReference type="SUPFAM" id="SSF53448">
    <property type="entry name" value="Nucleotide-diphospho-sugar transferases"/>
    <property type="match status" value="1"/>
</dbReference>
<dbReference type="PANTHER" id="PTHR43685">
    <property type="entry name" value="GLYCOSYLTRANSFERASE"/>
    <property type="match status" value="1"/>
</dbReference>
<keyword evidence="3" id="KW-1185">Reference proteome</keyword>
<dbReference type="CDD" id="cd00761">
    <property type="entry name" value="Glyco_tranf_GTA_type"/>
    <property type="match status" value="1"/>
</dbReference>
<dbReference type="Gene3D" id="3.90.550.10">
    <property type="entry name" value="Spore Coat Polysaccharide Biosynthesis Protein SpsA, Chain A"/>
    <property type="match status" value="1"/>
</dbReference>
<protein>
    <submittedName>
        <fullName evidence="2">Glycosyltransferase family 2 protein</fullName>
    </submittedName>
</protein>
<dbReference type="InterPro" id="IPR029044">
    <property type="entry name" value="Nucleotide-diphossugar_trans"/>
</dbReference>
<proteinExistence type="predicted"/>
<dbReference type="EMBL" id="JAMPKX010000011">
    <property type="protein sequence ID" value="MEP0949321.1"/>
    <property type="molecule type" value="Genomic_DNA"/>
</dbReference>
<dbReference type="PANTHER" id="PTHR43685:SF2">
    <property type="entry name" value="GLYCOSYLTRANSFERASE 2-LIKE DOMAIN-CONTAINING PROTEIN"/>
    <property type="match status" value="1"/>
</dbReference>
<sequence length="268" mass="30240">MPTIDVLIPTYNRPDALAVTLTSLCAQTYRDFQVIVSDQSEDYDVADNGTVQAVARVLAAHHTPVRILKHLPRRGIAEQRHFLLNQATAPYVLFLDDDVLLEPWVLKLLLNTIERESCGFVGNPPIGLSYIDDVRPDEHQSLTFWEGPVQPETLRQDTPEWERWRLHNAANPYHLQQRFGLTPHRPSPYHVAWVAGCILFNRAKLLATGGFSFWQDLPSEACGEDVLSQQRVMQRYGGCGVLPSGAYHQELPTTLSDRSQNAPNLLPL</sequence>
<dbReference type="RefSeq" id="WP_190704854.1">
    <property type="nucleotide sequence ID" value="NZ_JAMPKX010000011.1"/>
</dbReference>
<accession>A0ABV0K9U4</accession>
<dbReference type="Proteomes" id="UP001482513">
    <property type="component" value="Unassembled WGS sequence"/>
</dbReference>
<dbReference type="Pfam" id="PF00535">
    <property type="entry name" value="Glycos_transf_2"/>
    <property type="match status" value="1"/>
</dbReference>
<evidence type="ECO:0000313" key="2">
    <source>
        <dbReference type="EMBL" id="MEP0949321.1"/>
    </source>
</evidence>
<feature type="domain" description="Glycosyltransferase 2-like" evidence="1">
    <location>
        <begin position="6"/>
        <end position="136"/>
    </location>
</feature>
<dbReference type="InterPro" id="IPR001173">
    <property type="entry name" value="Glyco_trans_2-like"/>
</dbReference>
<evidence type="ECO:0000313" key="3">
    <source>
        <dbReference type="Proteomes" id="UP001482513"/>
    </source>
</evidence>